<comment type="caution">
    <text evidence="8">The sequence shown here is derived from an EMBL/GenBank/DDBJ whole genome shotgun (WGS) entry which is preliminary data.</text>
</comment>
<proteinExistence type="predicted"/>
<dbReference type="PANTHER" id="PTHR12835:SF5">
    <property type="entry name" value="BIOTIN--PROTEIN LIGASE"/>
    <property type="match status" value="1"/>
</dbReference>
<dbReference type="PROSITE" id="PS51733">
    <property type="entry name" value="BPL_LPL_CATALYTIC"/>
    <property type="match status" value="1"/>
</dbReference>
<evidence type="ECO:0000313" key="8">
    <source>
        <dbReference type="EMBL" id="MCK8781485.1"/>
    </source>
</evidence>
<protein>
    <recommendedName>
        <fullName evidence="5">biotin--[biotin carboxyl-carrier protein] ligase</fullName>
        <ecNumber evidence="5">6.3.4.15</ecNumber>
    </recommendedName>
</protein>
<dbReference type="EMBL" id="JALPRY010000018">
    <property type="protein sequence ID" value="MCK8781485.1"/>
    <property type="molecule type" value="Genomic_DNA"/>
</dbReference>
<gene>
    <name evidence="8" type="ORF">M0654_15990</name>
</gene>
<dbReference type="GO" id="GO:0004077">
    <property type="term" value="F:biotin--[biotin carboxyl-carrier protein] ligase activity"/>
    <property type="evidence" value="ECO:0007669"/>
    <property type="project" value="UniProtKB-EC"/>
</dbReference>
<keyword evidence="2" id="KW-0547">Nucleotide-binding</keyword>
<organism evidence="8 9">
    <name type="scientific">Neorhizobium turbinariae</name>
    <dbReference type="NCBI Taxonomy" id="2937795"/>
    <lineage>
        <taxon>Bacteria</taxon>
        <taxon>Pseudomonadati</taxon>
        <taxon>Pseudomonadota</taxon>
        <taxon>Alphaproteobacteria</taxon>
        <taxon>Hyphomicrobiales</taxon>
        <taxon>Rhizobiaceae</taxon>
        <taxon>Rhizobium/Agrobacterium group</taxon>
        <taxon>Neorhizobium</taxon>
    </lineage>
</organism>
<keyword evidence="1 8" id="KW-0436">Ligase</keyword>
<evidence type="ECO:0000256" key="5">
    <source>
        <dbReference type="ARBA" id="ARBA00024227"/>
    </source>
</evidence>
<dbReference type="EC" id="6.3.4.15" evidence="5"/>
<dbReference type="InterPro" id="IPR003142">
    <property type="entry name" value="BPL_C"/>
</dbReference>
<dbReference type="RefSeq" id="WP_248683971.1">
    <property type="nucleotide sequence ID" value="NZ_JALPRY010000018.1"/>
</dbReference>
<keyword evidence="9" id="KW-1185">Reference proteome</keyword>
<dbReference type="NCBIfam" id="TIGR00121">
    <property type="entry name" value="birA_ligase"/>
    <property type="match status" value="1"/>
</dbReference>
<name>A0ABT0IUD2_9HYPH</name>
<evidence type="ECO:0000256" key="3">
    <source>
        <dbReference type="ARBA" id="ARBA00022840"/>
    </source>
</evidence>
<dbReference type="InterPro" id="IPR004408">
    <property type="entry name" value="Biotin_CoA_COase_ligase"/>
</dbReference>
<dbReference type="SUPFAM" id="SSF55681">
    <property type="entry name" value="Class II aaRS and biotin synthetases"/>
    <property type="match status" value="1"/>
</dbReference>
<evidence type="ECO:0000313" key="9">
    <source>
        <dbReference type="Proteomes" id="UP001202827"/>
    </source>
</evidence>
<keyword evidence="4" id="KW-0092">Biotin</keyword>
<dbReference type="Gene3D" id="3.30.930.10">
    <property type="entry name" value="Bira Bifunctional Protein, Domain 2"/>
    <property type="match status" value="1"/>
</dbReference>
<feature type="domain" description="BPL/LPL catalytic" evidence="7">
    <location>
        <begin position="14"/>
        <end position="188"/>
    </location>
</feature>
<dbReference type="Pfam" id="PF03099">
    <property type="entry name" value="BPL_LplA_LipB"/>
    <property type="match status" value="1"/>
</dbReference>
<comment type="catalytic activity">
    <reaction evidence="6">
        <text>biotin + L-lysyl-[protein] + ATP = N(6)-biotinyl-L-lysyl-[protein] + AMP + diphosphate + H(+)</text>
        <dbReference type="Rhea" id="RHEA:11756"/>
        <dbReference type="Rhea" id="RHEA-COMP:9752"/>
        <dbReference type="Rhea" id="RHEA-COMP:10505"/>
        <dbReference type="ChEBI" id="CHEBI:15378"/>
        <dbReference type="ChEBI" id="CHEBI:29969"/>
        <dbReference type="ChEBI" id="CHEBI:30616"/>
        <dbReference type="ChEBI" id="CHEBI:33019"/>
        <dbReference type="ChEBI" id="CHEBI:57586"/>
        <dbReference type="ChEBI" id="CHEBI:83144"/>
        <dbReference type="ChEBI" id="CHEBI:456215"/>
        <dbReference type="EC" id="6.3.4.15"/>
    </reaction>
</comment>
<evidence type="ECO:0000256" key="1">
    <source>
        <dbReference type="ARBA" id="ARBA00022598"/>
    </source>
</evidence>
<dbReference type="InterPro" id="IPR008988">
    <property type="entry name" value="Transcriptional_repressor_C"/>
</dbReference>
<dbReference type="SUPFAM" id="SSF50037">
    <property type="entry name" value="C-terminal domain of transcriptional repressors"/>
    <property type="match status" value="1"/>
</dbReference>
<accession>A0ABT0IUD2</accession>
<dbReference type="Proteomes" id="UP001202827">
    <property type="component" value="Unassembled WGS sequence"/>
</dbReference>
<dbReference type="CDD" id="cd16442">
    <property type="entry name" value="BPL"/>
    <property type="match status" value="1"/>
</dbReference>
<evidence type="ECO:0000256" key="2">
    <source>
        <dbReference type="ARBA" id="ARBA00022741"/>
    </source>
</evidence>
<dbReference type="InterPro" id="IPR045864">
    <property type="entry name" value="aa-tRNA-synth_II/BPL/LPL"/>
</dbReference>
<keyword evidence="3" id="KW-0067">ATP-binding</keyword>
<evidence type="ECO:0000256" key="4">
    <source>
        <dbReference type="ARBA" id="ARBA00023267"/>
    </source>
</evidence>
<dbReference type="Gene3D" id="2.30.30.100">
    <property type="match status" value="1"/>
</dbReference>
<evidence type="ECO:0000259" key="7">
    <source>
        <dbReference type="PROSITE" id="PS51733"/>
    </source>
</evidence>
<sequence>MTASRSRFSLDAFRHEALGEVGSTNSECLARARAGDPGLLWLTASRQLAGRGRRGRAWTSEPGNLYASLLLINPASPEHMASLPLAVAVAVHAAIAKVLPPDGAPLEVKWPNDILIGRRKTCGILLEAETLPDGRRALVIGIGINIRHMPEGSPYPVTRLADHGAAVSPEELFAHLYNEMAQVLESWTEVGGLAHIIRRWREVACGLGEKITVNLPDRSLVGTFAGIDERGFLMLATEDGAALPIAAGDVFFQRME</sequence>
<dbReference type="InterPro" id="IPR004143">
    <property type="entry name" value="BPL_LPL_catalytic"/>
</dbReference>
<reference evidence="8 9" key="1">
    <citation type="submission" date="2022-04" db="EMBL/GenBank/DDBJ databases">
        <title>Rhizobium coralii sp. nov., isolated from coral Turbinaria peltata.</title>
        <authorList>
            <person name="Sun H."/>
        </authorList>
    </citation>
    <scope>NUCLEOTIDE SEQUENCE [LARGE SCALE GENOMIC DNA]</scope>
    <source>
        <strain evidence="8 9">NTR19</strain>
    </source>
</reference>
<dbReference type="Pfam" id="PF02237">
    <property type="entry name" value="BPL_C"/>
    <property type="match status" value="1"/>
</dbReference>
<dbReference type="PANTHER" id="PTHR12835">
    <property type="entry name" value="BIOTIN PROTEIN LIGASE"/>
    <property type="match status" value="1"/>
</dbReference>
<evidence type="ECO:0000256" key="6">
    <source>
        <dbReference type="ARBA" id="ARBA00047846"/>
    </source>
</evidence>